<dbReference type="InterPro" id="IPR001036">
    <property type="entry name" value="Acrflvin-R"/>
</dbReference>
<dbReference type="Gene3D" id="3.30.70.1430">
    <property type="entry name" value="Multidrug efflux transporter AcrB pore domain"/>
    <property type="match status" value="3"/>
</dbReference>
<gene>
    <name evidence="2" type="primary">cusA_2</name>
    <name evidence="2" type="ORF">Pla52o_34500</name>
</gene>
<dbReference type="PANTHER" id="PTHR32063:SF19">
    <property type="entry name" value="CATION EFFLUX SYSTEM PROTEIN CUSA"/>
    <property type="match status" value="1"/>
</dbReference>
<dbReference type="EMBL" id="SJPT01000005">
    <property type="protein sequence ID" value="TWU22394.1"/>
    <property type="molecule type" value="Genomic_DNA"/>
</dbReference>
<dbReference type="SUPFAM" id="SSF82714">
    <property type="entry name" value="Multidrug efflux transporter AcrB TolC docking domain, DN and DC subdomains"/>
    <property type="match status" value="2"/>
</dbReference>
<organism evidence="2 3">
    <name type="scientific">Novipirellula galeiformis</name>
    <dbReference type="NCBI Taxonomy" id="2528004"/>
    <lineage>
        <taxon>Bacteria</taxon>
        <taxon>Pseudomonadati</taxon>
        <taxon>Planctomycetota</taxon>
        <taxon>Planctomycetia</taxon>
        <taxon>Pirellulales</taxon>
        <taxon>Pirellulaceae</taxon>
        <taxon>Novipirellula</taxon>
    </lineage>
</organism>
<dbReference type="Gene3D" id="3.30.2090.10">
    <property type="entry name" value="Multidrug efflux transporter AcrB TolC docking domain, DN and DC subdomains"/>
    <property type="match status" value="2"/>
</dbReference>
<name>A0A5C6CFT2_9BACT</name>
<feature type="transmembrane region" description="Helical" evidence="1">
    <location>
        <begin position="1239"/>
        <end position="1256"/>
    </location>
</feature>
<dbReference type="Gene3D" id="3.30.70.1440">
    <property type="entry name" value="Multidrug efflux transporter AcrB pore domain"/>
    <property type="match status" value="1"/>
</dbReference>
<sequence>MLGRIIWFCLTNKLVVLLLVIATMVWGVMVAPFDWQVGALPRDPVPVDAIPDIGENQQIVFTEWMGRSPQDVEDQIGYPLTVALLGIPEVKTIRSYSMFGFSSIYIIFGEDADFYWSRTRVLEKLNSLPSGTLPTGVQPTLGPDATALGQVFLYTLEGRDPEGQPTGGWDPRELRTIQDYYVRYSLTSAEGVSEVASIGGFVQEYQIDVDPDAMRAAGVTLANVFESVRMTNVDVGARTIELNKVEYVIRGLGFVEQVEDLEKTVVKVTDNVPITVKDVATVSLGPALRRGALDKAGSEAVGGVAVVRYGFNPLSAIKNIKQRVKEVSPGLPMKVVVDYTRVTTREVDDYADLHGLNAITAGNTNDAAWVKHLRSIPTERWPAWITTSQVAIVPFYDRTGLIYETLGTLNTALSEEILVTIIVILVMVVHLRGSFLISALLPLAVLMCFIAMKSFGVDANIVALSGIAIAIGTMVDMGIILTENILKYLDEADPDEDRMPLIFRASHEVAGAVLTAVSTTVVSFLPVFTMIGAEGKLFRPLAFTKTFALVASVVVALTIIPPAAHMLMGGRLRSTLLLRVAWLGLLVAGITASIMLVWWIGGILIGLATFKLWEDRIPERFRHYGPTAASVLAVIVVAVLLTDHWLPLGPEKGLLRNLMFVGLLIGGILGFFTVFQRCLYEPTLRWCLNHKLMFLSLPTVILIWGGCAWLGFDRVFGFVPRTLAAVGVPEVTVRTSSPWQAASTALPGLGKEFMPPLDEGSFLYMPTTMPHASIGEAMDVMQLQNQLLISIPEVESVVGKIGRADSPLDPAPVSMIETYITYKSEYKTDKNGHRLEFEYDDATGEFVRDPNGELIADDGGRPFRQWRDEIQNPNDIWQAITEAAEIPGTTSAPKLQPIAARIVMLQSGMRAPMGMKIKGPNLETIERVALEMEAMLKQVPSVQASAVIADRIVGKPYLEIDIDRDAIVRYGLHIRTVQDVIEVAIGGRQITTTVEGRERFPVRVRYARELRDDIESLERILVPAPTGQQIPLGQLADIRYLRGPQVIKSEDTFLIGYVLFDMKPGNAEVDVVEDAQAFLETKIASGELTLPAGVTYTFAGNYENQLRSQKTLSIVLPLALGIIFLILYLQFKSAITTSLVFSGIMIAWAGGFIMLWLYGTEWFLNFELFGTNMRELFQVHTINLSVAVWVGFLALFGIASDDGVVIASYLDESFRKERIANANQAREATVIAGMRRVRPCLMTTATTLLALIPVLTSTGRGSDIMVPMAIPSFGGMTIAIITMLVVPVLYCSVMEWKLRLGINDERFAENA</sequence>
<feature type="transmembrane region" description="Helical" evidence="1">
    <location>
        <begin position="658"/>
        <end position="680"/>
    </location>
</feature>
<protein>
    <submittedName>
        <fullName evidence="2">Cation efflux system protein CusA</fullName>
    </submittedName>
</protein>
<feature type="transmembrane region" description="Helical" evidence="1">
    <location>
        <begin position="541"/>
        <end position="560"/>
    </location>
</feature>
<dbReference type="Gene3D" id="3.30.70.1320">
    <property type="entry name" value="Multidrug efflux transporter AcrB pore domain like"/>
    <property type="match status" value="2"/>
</dbReference>
<keyword evidence="1" id="KW-0472">Membrane</keyword>
<feature type="transmembrane region" description="Helical" evidence="1">
    <location>
        <begin position="1112"/>
        <end position="1131"/>
    </location>
</feature>
<dbReference type="SUPFAM" id="SSF82866">
    <property type="entry name" value="Multidrug efflux transporter AcrB transmembrane domain"/>
    <property type="match status" value="2"/>
</dbReference>
<feature type="transmembrane region" description="Helical" evidence="1">
    <location>
        <begin position="461"/>
        <end position="481"/>
    </location>
</feature>
<evidence type="ECO:0000313" key="2">
    <source>
        <dbReference type="EMBL" id="TWU22394.1"/>
    </source>
</evidence>
<keyword evidence="1" id="KW-0812">Transmembrane</keyword>
<dbReference type="GO" id="GO:0042910">
    <property type="term" value="F:xenobiotic transmembrane transporter activity"/>
    <property type="evidence" value="ECO:0007669"/>
    <property type="project" value="TreeGrafter"/>
</dbReference>
<dbReference type="Proteomes" id="UP000316304">
    <property type="component" value="Unassembled WGS sequence"/>
</dbReference>
<dbReference type="SUPFAM" id="SSF82693">
    <property type="entry name" value="Multidrug efflux transporter AcrB pore domain, PN1, PN2, PC1 and PC2 subdomains"/>
    <property type="match status" value="2"/>
</dbReference>
<feature type="transmembrane region" description="Helical" evidence="1">
    <location>
        <begin position="417"/>
        <end position="449"/>
    </location>
</feature>
<dbReference type="Pfam" id="PF00873">
    <property type="entry name" value="ACR_tran"/>
    <property type="match status" value="4"/>
</dbReference>
<dbReference type="PANTHER" id="PTHR32063">
    <property type="match status" value="1"/>
</dbReference>
<comment type="caution">
    <text evidence="2">The sequence shown here is derived from an EMBL/GenBank/DDBJ whole genome shotgun (WGS) entry which is preliminary data.</text>
</comment>
<dbReference type="PRINTS" id="PR00702">
    <property type="entry name" value="ACRIFLAVINRP"/>
</dbReference>
<feature type="transmembrane region" description="Helical" evidence="1">
    <location>
        <begin position="1138"/>
        <end position="1159"/>
    </location>
</feature>
<feature type="transmembrane region" description="Helical" evidence="1">
    <location>
        <begin position="628"/>
        <end position="646"/>
    </location>
</feature>
<dbReference type="Gene3D" id="1.20.1640.10">
    <property type="entry name" value="Multidrug efflux transporter AcrB transmembrane domain"/>
    <property type="match status" value="5"/>
</dbReference>
<feature type="transmembrane region" description="Helical" evidence="1">
    <location>
        <begin position="580"/>
        <end position="607"/>
    </location>
</feature>
<feature type="transmembrane region" description="Helical" evidence="1">
    <location>
        <begin position="1179"/>
        <end position="1199"/>
    </location>
</feature>
<keyword evidence="1" id="KW-1133">Transmembrane helix</keyword>
<dbReference type="InterPro" id="IPR027463">
    <property type="entry name" value="AcrB_DN_DC_subdom"/>
</dbReference>
<reference evidence="2 3" key="1">
    <citation type="submission" date="2019-02" db="EMBL/GenBank/DDBJ databases">
        <title>Deep-cultivation of Planctomycetes and their phenomic and genomic characterization uncovers novel biology.</title>
        <authorList>
            <person name="Wiegand S."/>
            <person name="Jogler M."/>
            <person name="Boedeker C."/>
            <person name="Pinto D."/>
            <person name="Vollmers J."/>
            <person name="Rivas-Marin E."/>
            <person name="Kohn T."/>
            <person name="Peeters S.H."/>
            <person name="Heuer A."/>
            <person name="Rast P."/>
            <person name="Oberbeckmann S."/>
            <person name="Bunk B."/>
            <person name="Jeske O."/>
            <person name="Meyerdierks A."/>
            <person name="Storesund J.E."/>
            <person name="Kallscheuer N."/>
            <person name="Luecker S."/>
            <person name="Lage O.M."/>
            <person name="Pohl T."/>
            <person name="Merkel B.J."/>
            <person name="Hornburger P."/>
            <person name="Mueller R.-W."/>
            <person name="Bruemmer F."/>
            <person name="Labrenz M."/>
            <person name="Spormann A.M."/>
            <person name="Op Den Camp H."/>
            <person name="Overmann J."/>
            <person name="Amann R."/>
            <person name="Jetten M.S.M."/>
            <person name="Mascher T."/>
            <person name="Medema M.H."/>
            <person name="Devos D.P."/>
            <person name="Kaster A.-K."/>
            <person name="Ovreas L."/>
            <person name="Rohde M."/>
            <person name="Galperin M.Y."/>
            <person name="Jogler C."/>
        </authorList>
    </citation>
    <scope>NUCLEOTIDE SEQUENCE [LARGE SCALE GENOMIC DNA]</scope>
    <source>
        <strain evidence="2 3">Pla52o</strain>
    </source>
</reference>
<proteinExistence type="predicted"/>
<keyword evidence="3" id="KW-1185">Reference proteome</keyword>
<feature type="transmembrane region" description="Helical" evidence="1">
    <location>
        <begin position="1268"/>
        <end position="1290"/>
    </location>
</feature>
<evidence type="ECO:0000313" key="3">
    <source>
        <dbReference type="Proteomes" id="UP000316304"/>
    </source>
</evidence>
<feature type="transmembrane region" description="Helical" evidence="1">
    <location>
        <begin position="509"/>
        <end position="529"/>
    </location>
</feature>
<feature type="transmembrane region" description="Helical" evidence="1">
    <location>
        <begin position="692"/>
        <end position="712"/>
    </location>
</feature>
<accession>A0A5C6CFT2</accession>
<dbReference type="GO" id="GO:0005886">
    <property type="term" value="C:plasma membrane"/>
    <property type="evidence" value="ECO:0007669"/>
    <property type="project" value="TreeGrafter"/>
</dbReference>
<evidence type="ECO:0000256" key="1">
    <source>
        <dbReference type="SAM" id="Phobius"/>
    </source>
</evidence>